<evidence type="ECO:0000313" key="3">
    <source>
        <dbReference type="Proteomes" id="UP001174209"/>
    </source>
</evidence>
<dbReference type="EMBL" id="JAROCG010000001">
    <property type="protein sequence ID" value="MDN4609340.1"/>
    <property type="molecule type" value="Genomic_DNA"/>
</dbReference>
<protein>
    <submittedName>
        <fullName evidence="2">ABC transporter permease subunit</fullName>
    </submittedName>
</protein>
<reference evidence="2" key="1">
    <citation type="submission" date="2023-06" db="EMBL/GenBank/DDBJ databases">
        <title>MT1 and MT2 Draft Genomes of Novel Species.</title>
        <authorList>
            <person name="Venkateswaran K."/>
        </authorList>
    </citation>
    <scope>NUCLEOTIDE SEQUENCE</scope>
    <source>
        <strain evidence="2">IIF3SC-B10</strain>
    </source>
</reference>
<dbReference type="RefSeq" id="WP_301224039.1">
    <property type="nucleotide sequence ID" value="NZ_JAROCG010000001.1"/>
</dbReference>
<accession>A0ABT8JVY6</accession>
<keyword evidence="1" id="KW-0812">Transmembrane</keyword>
<feature type="transmembrane region" description="Helical" evidence="1">
    <location>
        <begin position="71"/>
        <end position="90"/>
    </location>
</feature>
<keyword evidence="1" id="KW-1133">Transmembrane helix</keyword>
<feature type="transmembrane region" description="Helical" evidence="1">
    <location>
        <begin position="126"/>
        <end position="149"/>
    </location>
</feature>
<evidence type="ECO:0000313" key="2">
    <source>
        <dbReference type="EMBL" id="MDN4609340.1"/>
    </source>
</evidence>
<keyword evidence="1" id="KW-0472">Membrane</keyword>
<organism evidence="2 3">
    <name type="scientific">Arthrobacter burdickii</name>
    <dbReference type="NCBI Taxonomy" id="3035920"/>
    <lineage>
        <taxon>Bacteria</taxon>
        <taxon>Bacillati</taxon>
        <taxon>Actinomycetota</taxon>
        <taxon>Actinomycetes</taxon>
        <taxon>Micrococcales</taxon>
        <taxon>Micrococcaceae</taxon>
        <taxon>Arthrobacter</taxon>
    </lineage>
</organism>
<keyword evidence="3" id="KW-1185">Reference proteome</keyword>
<feature type="transmembrane region" description="Helical" evidence="1">
    <location>
        <begin position="193"/>
        <end position="215"/>
    </location>
</feature>
<dbReference type="PANTHER" id="PTHR43471">
    <property type="entry name" value="ABC TRANSPORTER PERMEASE"/>
    <property type="match status" value="1"/>
</dbReference>
<name>A0ABT8JVY6_9MICC</name>
<sequence>MSTATEPSTPRPVRAATRLPFWSAVRTVFSLEMKQRLRGRGWYWMLGIWFVVIGFIFVLGTSLLGTTDNEGGILFDLVVGFVLLFGLLVAPGLSANAINGDRAGGTLAILQVTLVSPFQLLAGKWLASWVGSLAFLVLSSPFIFWALALGGVNAQEAFVSLLMLAVELGIVCALGVGVSGIANRPLFSIVSTYMLVALLAIGTVIVFGLSTTLVMEERTLTTSYYTYSESSLDNTGVPEEGAEMECVTQTSQGMIPHTEYIAWLLAANPFVVVADAVPYGTEDLPEEPGLDPLAGDGSYYTPGVMETISQGVRAAQAGPDLDQTCEEFAQSMRRLPQEAPIWPLGLGIQLVLAAGLLMLARRRLTMPAKRLAQGTRIA</sequence>
<dbReference type="Proteomes" id="UP001174209">
    <property type="component" value="Unassembled WGS sequence"/>
</dbReference>
<gene>
    <name evidence="2" type="ORF">P5G52_00505</name>
</gene>
<feature type="transmembrane region" description="Helical" evidence="1">
    <location>
        <begin position="341"/>
        <end position="360"/>
    </location>
</feature>
<proteinExistence type="predicted"/>
<feature type="transmembrane region" description="Helical" evidence="1">
    <location>
        <begin position="42"/>
        <end position="65"/>
    </location>
</feature>
<feature type="transmembrane region" description="Helical" evidence="1">
    <location>
        <begin position="161"/>
        <end position="181"/>
    </location>
</feature>
<evidence type="ECO:0000256" key="1">
    <source>
        <dbReference type="SAM" id="Phobius"/>
    </source>
</evidence>
<comment type="caution">
    <text evidence="2">The sequence shown here is derived from an EMBL/GenBank/DDBJ whole genome shotgun (WGS) entry which is preliminary data.</text>
</comment>